<dbReference type="AlphaFoldDB" id="A0A4R6ZT75"/>
<dbReference type="SUPFAM" id="SSF52317">
    <property type="entry name" value="Class I glutamine amidotransferase-like"/>
    <property type="match status" value="1"/>
</dbReference>
<evidence type="ECO:0000256" key="1">
    <source>
        <dbReference type="ARBA" id="ARBA00008542"/>
    </source>
</evidence>
<sequence length="187" mass="20506">MSQQVDGKRVAILATHGFEESELAVPKAKLDAQGITVDVVSPETRGIRAWAESDWGETYEVDKSLDEANSTDYHALVLPGGLFNPDALRQDERALALVRHFFEAGKPVGAICHAPWILINAEVVEGRTLTSYPSVRKDLENAGAHWVDERVVVDNGLVTSRTPKDLDAFCHTLVEEIHEGRHAGQTA</sequence>
<organism evidence="3 4">
    <name type="scientific">Halomonas ventosae</name>
    <dbReference type="NCBI Taxonomy" id="229007"/>
    <lineage>
        <taxon>Bacteria</taxon>
        <taxon>Pseudomonadati</taxon>
        <taxon>Pseudomonadota</taxon>
        <taxon>Gammaproteobacteria</taxon>
        <taxon>Oceanospirillales</taxon>
        <taxon>Halomonadaceae</taxon>
        <taxon>Halomonas</taxon>
    </lineage>
</organism>
<dbReference type="GO" id="GO:0006508">
    <property type="term" value="P:proteolysis"/>
    <property type="evidence" value="ECO:0007669"/>
    <property type="project" value="UniProtKB-KW"/>
</dbReference>
<accession>A0A4R6ZT75</accession>
<dbReference type="InterPro" id="IPR006286">
    <property type="entry name" value="C56_PfpI-like"/>
</dbReference>
<name>A0A4R6ZT75_9GAMM</name>
<protein>
    <submittedName>
        <fullName evidence="3">Protease I</fullName>
    </submittedName>
</protein>
<dbReference type="EMBL" id="SNZJ01000005">
    <property type="protein sequence ID" value="TDR55967.1"/>
    <property type="molecule type" value="Genomic_DNA"/>
</dbReference>
<gene>
    <name evidence="3" type="ORF">DFP85_105141</name>
</gene>
<proteinExistence type="inferred from homology"/>
<keyword evidence="3" id="KW-0378">Hydrolase</keyword>
<evidence type="ECO:0000313" key="3">
    <source>
        <dbReference type="EMBL" id="TDR55967.1"/>
    </source>
</evidence>
<keyword evidence="3" id="KW-0645">Protease</keyword>
<evidence type="ECO:0000313" key="4">
    <source>
        <dbReference type="Proteomes" id="UP000295212"/>
    </source>
</evidence>
<dbReference type="GO" id="GO:0008233">
    <property type="term" value="F:peptidase activity"/>
    <property type="evidence" value="ECO:0007669"/>
    <property type="project" value="UniProtKB-KW"/>
</dbReference>
<comment type="caution">
    <text evidence="3">The sequence shown here is derived from an EMBL/GenBank/DDBJ whole genome shotgun (WGS) entry which is preliminary data.</text>
</comment>
<reference evidence="3 4" key="1">
    <citation type="submission" date="2019-03" db="EMBL/GenBank/DDBJ databases">
        <title>Genomic Encyclopedia of Type Strains, Phase III (KMG-III): the genomes of soil and plant-associated and newly described type strains.</title>
        <authorList>
            <person name="Whitman W."/>
        </authorList>
    </citation>
    <scope>NUCLEOTIDE SEQUENCE [LARGE SCALE GENOMIC DNA]</scope>
    <source>
        <strain evidence="3 4">CECT 5797</strain>
    </source>
</reference>
<comment type="similarity">
    <text evidence="1">Belongs to the peptidase C56 family.</text>
</comment>
<feature type="domain" description="DJ-1/PfpI" evidence="2">
    <location>
        <begin position="8"/>
        <end position="176"/>
    </location>
</feature>
<dbReference type="Pfam" id="PF01965">
    <property type="entry name" value="DJ-1_PfpI"/>
    <property type="match status" value="1"/>
</dbReference>
<dbReference type="NCBIfam" id="TIGR01382">
    <property type="entry name" value="PfpI"/>
    <property type="match status" value="1"/>
</dbReference>
<dbReference type="RefSeq" id="WP_133635391.1">
    <property type="nucleotide sequence ID" value="NZ_SNZJ01000005.1"/>
</dbReference>
<dbReference type="PANTHER" id="PTHR42733">
    <property type="entry name" value="DJ-1 PROTEIN"/>
    <property type="match status" value="1"/>
</dbReference>
<dbReference type="InterPro" id="IPR029062">
    <property type="entry name" value="Class_I_gatase-like"/>
</dbReference>
<dbReference type="Proteomes" id="UP000295212">
    <property type="component" value="Unassembled WGS sequence"/>
</dbReference>
<dbReference type="OrthoDB" id="9792284at2"/>
<dbReference type="PROSITE" id="PS51276">
    <property type="entry name" value="PEPTIDASE_C56_PFPI"/>
    <property type="match status" value="1"/>
</dbReference>
<dbReference type="Gene3D" id="3.40.50.880">
    <property type="match status" value="1"/>
</dbReference>
<dbReference type="InterPro" id="IPR002818">
    <property type="entry name" value="DJ-1/PfpI"/>
</dbReference>
<evidence type="ECO:0000259" key="2">
    <source>
        <dbReference type="Pfam" id="PF01965"/>
    </source>
</evidence>
<dbReference type="CDD" id="cd03134">
    <property type="entry name" value="GATase1_PfpI_like"/>
    <property type="match status" value="1"/>
</dbReference>
<dbReference type="PANTHER" id="PTHR42733:SF12">
    <property type="entry name" value="PROTEINASE"/>
    <property type="match status" value="1"/>
</dbReference>